<sequence>MTEGGSMHGTPSAAQLAHAVELLRQIQERALNLGFDGVKEALEALERHTASATQFSLNELANKVAREIPEGWWIDIGIEQGYCGVSLYNPDGFGVAEEFAVDGTLEDAVNAALQYAKERA</sequence>
<proteinExistence type="predicted"/>
<evidence type="ECO:0000313" key="1">
    <source>
        <dbReference type="EMBL" id="AKJ28756.1"/>
    </source>
</evidence>
<dbReference type="AlphaFoldDB" id="A0A0G3BMX9"/>
<dbReference type="EMBL" id="CP011371">
    <property type="protein sequence ID" value="AKJ28756.1"/>
    <property type="molecule type" value="Genomic_DNA"/>
</dbReference>
<evidence type="ECO:0000313" key="2">
    <source>
        <dbReference type="Proteomes" id="UP000035352"/>
    </source>
</evidence>
<reference evidence="1 2" key="1">
    <citation type="submission" date="2015-05" db="EMBL/GenBank/DDBJ databases">
        <authorList>
            <person name="Tang B."/>
            <person name="Yu Y."/>
        </authorList>
    </citation>
    <scope>NUCLEOTIDE SEQUENCE [LARGE SCALE GENOMIC DNA]</scope>
    <source>
        <strain evidence="1 2">DSM 7029</strain>
    </source>
</reference>
<keyword evidence="2" id="KW-1185">Reference proteome</keyword>
<gene>
    <name evidence="1" type="ORF">AAW51_2065</name>
</gene>
<name>A0A0G3BMX9_9BURK</name>
<protein>
    <submittedName>
        <fullName evidence="1">Uncharacterized protein</fullName>
    </submittedName>
</protein>
<organism evidence="1 2">
    <name type="scientific">Caldimonas brevitalea</name>
    <dbReference type="NCBI Taxonomy" id="413882"/>
    <lineage>
        <taxon>Bacteria</taxon>
        <taxon>Pseudomonadati</taxon>
        <taxon>Pseudomonadota</taxon>
        <taxon>Betaproteobacteria</taxon>
        <taxon>Burkholderiales</taxon>
        <taxon>Sphaerotilaceae</taxon>
        <taxon>Caldimonas</taxon>
    </lineage>
</organism>
<accession>A0A0G3BMX9</accession>
<dbReference type="Proteomes" id="UP000035352">
    <property type="component" value="Chromosome"/>
</dbReference>
<dbReference type="KEGG" id="pbh:AAW51_2065"/>
<dbReference type="STRING" id="413882.AAW51_2065"/>
<dbReference type="RefSeq" id="WP_047194552.1">
    <property type="nucleotide sequence ID" value="NZ_CP011371.1"/>
</dbReference>